<dbReference type="SUPFAM" id="SSF52540">
    <property type="entry name" value="P-loop containing nucleoside triphosphate hydrolases"/>
    <property type="match status" value="1"/>
</dbReference>
<feature type="binding site" evidence="5">
    <location>
        <begin position="456"/>
        <end position="463"/>
    </location>
    <ligand>
        <name>ATP</name>
        <dbReference type="ChEBI" id="CHEBI:30616"/>
    </ligand>
</feature>
<reference evidence="9 10" key="1">
    <citation type="submission" date="2019-12" db="EMBL/GenBank/DDBJ databases">
        <title>Sequence classification of anaerobic respiratory reductive dehalogenases: First we see many, then we see few.</title>
        <authorList>
            <person name="Molenda O."/>
            <person name="Puentes Jacome L.A."/>
            <person name="Cao X."/>
            <person name="Nesbo C.L."/>
            <person name="Tang S."/>
            <person name="Morson N."/>
            <person name="Patron J."/>
            <person name="Lomheim L."/>
            <person name="Wishart D.S."/>
            <person name="Edwards E.A."/>
        </authorList>
    </citation>
    <scope>NUCLEOTIDE SEQUENCE [LARGE SCALE GENOMIC DNA]</scope>
    <source>
        <strain evidence="9 10">12DCA</strain>
    </source>
</reference>
<evidence type="ECO:0000256" key="6">
    <source>
        <dbReference type="SAM" id="MobiDB-lite"/>
    </source>
</evidence>
<evidence type="ECO:0000313" key="9">
    <source>
        <dbReference type="EMBL" id="QHA00672.1"/>
    </source>
</evidence>
<dbReference type="PROSITE" id="PS50901">
    <property type="entry name" value="FTSK"/>
    <property type="match status" value="1"/>
</dbReference>
<dbReference type="Gene3D" id="3.30.980.40">
    <property type="match status" value="1"/>
</dbReference>
<feature type="transmembrane region" description="Helical" evidence="7">
    <location>
        <begin position="48"/>
        <end position="66"/>
    </location>
</feature>
<dbReference type="Gene3D" id="1.10.10.10">
    <property type="entry name" value="Winged helix-like DNA-binding domain superfamily/Winged helix DNA-binding domain"/>
    <property type="match status" value="1"/>
</dbReference>
<dbReference type="Pfam" id="PF01580">
    <property type="entry name" value="FtsK_SpoIIIE"/>
    <property type="match status" value="1"/>
</dbReference>
<dbReference type="GO" id="GO:0003677">
    <property type="term" value="F:DNA binding"/>
    <property type="evidence" value="ECO:0007669"/>
    <property type="project" value="UniProtKB-KW"/>
</dbReference>
<evidence type="ECO:0000256" key="3">
    <source>
        <dbReference type="ARBA" id="ARBA00022840"/>
    </source>
</evidence>
<dbReference type="PANTHER" id="PTHR22683:SF41">
    <property type="entry name" value="DNA TRANSLOCASE FTSK"/>
    <property type="match status" value="1"/>
</dbReference>
<dbReference type="SMART" id="SM00382">
    <property type="entry name" value="AAA"/>
    <property type="match status" value="1"/>
</dbReference>
<name>A0A857DJK1_9FIRM</name>
<dbReference type="Gene3D" id="3.40.50.300">
    <property type="entry name" value="P-loop containing nucleotide triphosphate hydrolases"/>
    <property type="match status" value="1"/>
</dbReference>
<gene>
    <name evidence="9" type="ORF">GQ588_08510</name>
</gene>
<evidence type="ECO:0000256" key="7">
    <source>
        <dbReference type="SAM" id="Phobius"/>
    </source>
</evidence>
<feature type="transmembrane region" description="Helical" evidence="7">
    <location>
        <begin position="7"/>
        <end position="28"/>
    </location>
</feature>
<dbReference type="InterPro" id="IPR036388">
    <property type="entry name" value="WH-like_DNA-bd_sf"/>
</dbReference>
<proteinExistence type="inferred from homology"/>
<dbReference type="Pfam" id="PF17854">
    <property type="entry name" value="FtsK_alpha"/>
    <property type="match status" value="1"/>
</dbReference>
<keyword evidence="2 5" id="KW-0547">Nucleotide-binding</keyword>
<protein>
    <submittedName>
        <fullName evidence="9">DNA translocase FtsK</fullName>
    </submittedName>
</protein>
<dbReference type="PANTHER" id="PTHR22683">
    <property type="entry name" value="SPORULATION PROTEIN RELATED"/>
    <property type="match status" value="1"/>
</dbReference>
<feature type="region of interest" description="Disordered" evidence="6">
    <location>
        <begin position="105"/>
        <end position="147"/>
    </location>
</feature>
<dbReference type="EMBL" id="CP046996">
    <property type="protein sequence ID" value="QHA00672.1"/>
    <property type="molecule type" value="Genomic_DNA"/>
</dbReference>
<keyword evidence="4" id="KW-0238">DNA-binding</keyword>
<dbReference type="Proteomes" id="UP000430508">
    <property type="component" value="Chromosome"/>
</dbReference>
<evidence type="ECO:0000259" key="8">
    <source>
        <dbReference type="PROSITE" id="PS50901"/>
    </source>
</evidence>
<feature type="compositionally biased region" description="Basic and acidic residues" evidence="6">
    <location>
        <begin position="105"/>
        <end position="135"/>
    </location>
</feature>
<comment type="similarity">
    <text evidence="1">Belongs to the FtsK/SpoIIIE/SftA family.</text>
</comment>
<feature type="domain" description="FtsK" evidence="8">
    <location>
        <begin position="439"/>
        <end position="625"/>
    </location>
</feature>
<dbReference type="InterPro" id="IPR027417">
    <property type="entry name" value="P-loop_NTPase"/>
</dbReference>
<dbReference type="SUPFAM" id="SSF46785">
    <property type="entry name" value="Winged helix' DNA-binding domain"/>
    <property type="match status" value="1"/>
</dbReference>
<dbReference type="GO" id="GO:0005524">
    <property type="term" value="F:ATP binding"/>
    <property type="evidence" value="ECO:0007669"/>
    <property type="project" value="UniProtKB-UniRule"/>
</dbReference>
<evidence type="ECO:0000313" key="10">
    <source>
        <dbReference type="Proteomes" id="UP000430508"/>
    </source>
</evidence>
<keyword evidence="7" id="KW-0812">Transmembrane</keyword>
<keyword evidence="7" id="KW-1133">Transmembrane helix</keyword>
<dbReference type="GO" id="GO:0016020">
    <property type="term" value="C:membrane"/>
    <property type="evidence" value="ECO:0007669"/>
    <property type="project" value="UniProtKB-SubCell"/>
</dbReference>
<evidence type="ECO:0000256" key="4">
    <source>
        <dbReference type="ARBA" id="ARBA00023125"/>
    </source>
</evidence>
<dbReference type="SMART" id="SM00843">
    <property type="entry name" value="Ftsk_gamma"/>
    <property type="match status" value="1"/>
</dbReference>
<dbReference type="InterPro" id="IPR002543">
    <property type="entry name" value="FtsK_dom"/>
</dbReference>
<keyword evidence="3 5" id="KW-0067">ATP-binding</keyword>
<accession>A0A857DJK1</accession>
<dbReference type="InterPro" id="IPR050206">
    <property type="entry name" value="FtsK/SpoIIIE/SftA"/>
</dbReference>
<organism evidence="9 10">
    <name type="scientific">Dehalobacter restrictus</name>
    <dbReference type="NCBI Taxonomy" id="55583"/>
    <lineage>
        <taxon>Bacteria</taxon>
        <taxon>Bacillati</taxon>
        <taxon>Bacillota</taxon>
        <taxon>Clostridia</taxon>
        <taxon>Eubacteriales</taxon>
        <taxon>Desulfitobacteriaceae</taxon>
        <taxon>Dehalobacter</taxon>
    </lineage>
</organism>
<evidence type="ECO:0000256" key="2">
    <source>
        <dbReference type="ARBA" id="ARBA00022741"/>
    </source>
</evidence>
<dbReference type="RefSeq" id="WP_019226302.1">
    <property type="nucleotide sequence ID" value="NZ_CP046996.1"/>
</dbReference>
<dbReference type="Pfam" id="PF09397">
    <property type="entry name" value="FtsK_gamma"/>
    <property type="match status" value="1"/>
</dbReference>
<evidence type="ECO:0000256" key="1">
    <source>
        <dbReference type="ARBA" id="ARBA00006474"/>
    </source>
</evidence>
<dbReference type="InterPro" id="IPR003593">
    <property type="entry name" value="AAA+_ATPase"/>
</dbReference>
<keyword evidence="7" id="KW-0472">Membrane</keyword>
<sequence length="769" mass="86247">MRLVGRILIKALSLLYFFMFLIGILGYFEIQEFSTNVFSFFKELLGNYALGLPVICLIFAVVCWLMSGTKREQEFDDDDDDDEDEDDEYDNRYDEYKRKKNIMKDRPVDKARSTEQARSDELSKRISTARSREVQANRLGNKAASEPETGIPVSLARENGFSSYFAERLFVNDEPVATKDHLGHLGANFSSYFGEGNKSFYISENTVSMNGFKDYFKESKKDVRKNNTFPLESADKEKKQDTLFQRNNYFQERQQVAPVTQVTAAAPVTEEKIYGNFYKAYESKPSVNVSADIPAEYDYDDIKTKAWILPRIELLRRRENSTAAAERTNPELLEDVLSTFGVTAKVTNITVGPVITRYELSPAPGTKISKIVNLADDIALAMASRDIRIEAPIPGKAAVGIEVPRQKSRTVYFREVIGSESFMGSGGKLKIALGKDIADQPVIGELAKMPHLLVAGATGSGKSIFINCLLNSLLFSYTPDQVKLLLIDPKMVELNQYNGIPHLLSPVVTDPKKASKYLKFIVREMEDRYELFASSGVRDIDHFNRNMDKPLPYIVVVIDELADLMMVAANEIEEAICRLAQMARAAGIHLVIATQRPSVNVITGLIKANIPSRISFAVSSQIDSRTILDGGGAEKLLGKGDMLYSPIGLNKPQRVHGCFIDEQETKNVIEHWKKQGRSAYELDENLLEETTTSEKPDEDLDERFAEAGELVITSGIASVSYLQRRLRVGYSRAARLMDMLEDAGVVGRSEGNKPREILMSLEDFQGYFS</sequence>
<dbReference type="InterPro" id="IPR041027">
    <property type="entry name" value="FtsK_alpha"/>
</dbReference>
<dbReference type="InterPro" id="IPR018541">
    <property type="entry name" value="Ftsk_gamma"/>
</dbReference>
<evidence type="ECO:0000256" key="5">
    <source>
        <dbReference type="PROSITE-ProRule" id="PRU00289"/>
    </source>
</evidence>
<dbReference type="InterPro" id="IPR036390">
    <property type="entry name" value="WH_DNA-bd_sf"/>
</dbReference>
<dbReference type="AlphaFoldDB" id="A0A857DJK1"/>